<sequence>MNTVLKRTGIGFGLSGLAMGLFYTYMRLHDGPVEFVPWFTISVGGPFRSGELLASPDDWTFLKDREEIEMETLNLGTSKTIWISVVDGRMFIASGRRNTWIGQIWKQWPQRVAEDDRIILRVDDKLYEQRLQPITQGPDVITAMTESARKYGRGGAPQSDSIAREYVWLFEVVSR</sequence>
<accession>A0A382MCI2</accession>
<proteinExistence type="predicted"/>
<evidence type="ECO:0000313" key="1">
    <source>
        <dbReference type="EMBL" id="SVC46516.1"/>
    </source>
</evidence>
<reference evidence="1" key="1">
    <citation type="submission" date="2018-05" db="EMBL/GenBank/DDBJ databases">
        <authorList>
            <person name="Lanie J.A."/>
            <person name="Ng W.-L."/>
            <person name="Kazmierczak K.M."/>
            <person name="Andrzejewski T.M."/>
            <person name="Davidsen T.M."/>
            <person name="Wayne K.J."/>
            <person name="Tettelin H."/>
            <person name="Glass J.I."/>
            <person name="Rusch D."/>
            <person name="Podicherti R."/>
            <person name="Tsui H.-C.T."/>
            <person name="Winkler M.E."/>
        </authorList>
    </citation>
    <scope>NUCLEOTIDE SEQUENCE</scope>
</reference>
<gene>
    <name evidence="1" type="ORF">METZ01_LOCUS299370</name>
</gene>
<dbReference type="AlphaFoldDB" id="A0A382MCI2"/>
<protein>
    <submittedName>
        <fullName evidence="1">Uncharacterized protein</fullName>
    </submittedName>
</protein>
<name>A0A382MCI2_9ZZZZ</name>
<organism evidence="1">
    <name type="scientific">marine metagenome</name>
    <dbReference type="NCBI Taxonomy" id="408172"/>
    <lineage>
        <taxon>unclassified sequences</taxon>
        <taxon>metagenomes</taxon>
        <taxon>ecological metagenomes</taxon>
    </lineage>
</organism>
<dbReference type="EMBL" id="UINC01092706">
    <property type="protein sequence ID" value="SVC46516.1"/>
    <property type="molecule type" value="Genomic_DNA"/>
</dbReference>